<dbReference type="STRING" id="121224.E0VCL4"/>
<evidence type="ECO:0000313" key="4">
    <source>
        <dbReference type="EMBL" id="EEB11120.1"/>
    </source>
</evidence>
<dbReference type="PANTHER" id="PTHR23310:SF77">
    <property type="entry name" value="LD25952P"/>
    <property type="match status" value="1"/>
</dbReference>
<dbReference type="PROSITE" id="PS00880">
    <property type="entry name" value="ACB_1"/>
    <property type="match status" value="1"/>
</dbReference>
<dbReference type="OMA" id="IFESHNN"/>
<evidence type="ECO:0000259" key="3">
    <source>
        <dbReference type="PROSITE" id="PS51228"/>
    </source>
</evidence>
<dbReference type="Pfam" id="PF00887">
    <property type="entry name" value="ACBP"/>
    <property type="match status" value="1"/>
</dbReference>
<protein>
    <recommendedName>
        <fullName evidence="3">ACB domain-containing protein</fullName>
    </recommendedName>
</protein>
<dbReference type="GO" id="GO:0005737">
    <property type="term" value="C:cytoplasm"/>
    <property type="evidence" value="ECO:0007669"/>
    <property type="project" value="TreeGrafter"/>
</dbReference>
<dbReference type="InterPro" id="IPR022408">
    <property type="entry name" value="Acyl-CoA-binding_prot_CS"/>
</dbReference>
<keyword evidence="1" id="KW-0446">Lipid-binding</keyword>
<dbReference type="InterPro" id="IPR035984">
    <property type="entry name" value="Acyl-CoA-binding_sf"/>
</dbReference>
<dbReference type="OrthoDB" id="71307at2759"/>
<sequence>MTSYFKQENIINLVAKSTWAPEKEKSCLKSPKRKCVTTKFVNFLKFMSITTTTITNGLKKFSLVTNNCPLITMRDLPIGKKYYYHYHFLSLFEVIVQLCVFNCFIKGAYQPSYELKLRFYAYFKQATEGPCLVSKPGFWDIVGKSKYDAWKKLGNMTKTEAMENYVEELKKIVETMSYNDNVGMFLGSLGNFYDNVPVEDIEMLLGPVIDKVKAQPGNSLKDSPFGSRDTSPNRLPRHLNNKNNASSLETSPISSMSPSPQPPDTDDENEEFIDTVETTPNATRKMYKTDSMRGTEIFESHNNVVPKEKSTNSMMNGHVKSVNSNAATFNGKIHQTNGIKDLNEEFEMNEREYSRSKSQKESPNVVTTKRKMKQNGGPKSNGNVNIPDVVSEHLRETVFHLQKDLDRITSRVRSLEVAILSSQPQVSDVTFKGFRVVGSEKS</sequence>
<dbReference type="EMBL" id="DS235059">
    <property type="protein sequence ID" value="EEB11120.1"/>
    <property type="molecule type" value="Genomic_DNA"/>
</dbReference>
<dbReference type="Gene3D" id="1.20.80.10">
    <property type="match status" value="1"/>
</dbReference>
<dbReference type="PROSITE" id="PS51228">
    <property type="entry name" value="ACB_2"/>
    <property type="match status" value="1"/>
</dbReference>
<dbReference type="EMBL" id="AAZO01001065">
    <property type="status" value="NOT_ANNOTATED_CDS"/>
    <property type="molecule type" value="Genomic_DNA"/>
</dbReference>
<gene>
    <name evidence="5" type="primary">8231682</name>
    <name evidence="4" type="ORF">Phum_PHUM089400</name>
</gene>
<dbReference type="PANTHER" id="PTHR23310">
    <property type="entry name" value="ACYL-COA-BINDING PROTEIN, ACBP"/>
    <property type="match status" value="1"/>
</dbReference>
<dbReference type="InParanoid" id="E0VCL4"/>
<dbReference type="InterPro" id="IPR000582">
    <property type="entry name" value="Acyl-CoA-binding_protein"/>
</dbReference>
<evidence type="ECO:0000313" key="6">
    <source>
        <dbReference type="Proteomes" id="UP000009046"/>
    </source>
</evidence>
<proteinExistence type="predicted"/>
<feature type="compositionally biased region" description="Low complexity" evidence="2">
    <location>
        <begin position="246"/>
        <end position="258"/>
    </location>
</feature>
<feature type="compositionally biased region" description="Basic and acidic residues" evidence="2">
    <location>
        <begin position="287"/>
        <end position="299"/>
    </location>
</feature>
<dbReference type="GO" id="GO:0006631">
    <property type="term" value="P:fatty acid metabolic process"/>
    <property type="evidence" value="ECO:0007669"/>
    <property type="project" value="TreeGrafter"/>
</dbReference>
<feature type="region of interest" description="Disordered" evidence="2">
    <location>
        <begin position="351"/>
        <end position="385"/>
    </location>
</feature>
<dbReference type="EnsemblMetazoa" id="PHUM089400-RA">
    <property type="protein sequence ID" value="PHUM089400-PA"/>
    <property type="gene ID" value="PHUM089400"/>
</dbReference>
<dbReference type="VEuPathDB" id="VectorBase:PHUM089400"/>
<evidence type="ECO:0000313" key="5">
    <source>
        <dbReference type="EnsemblMetazoa" id="PHUM089400-PA"/>
    </source>
</evidence>
<dbReference type="PRINTS" id="PR00689">
    <property type="entry name" value="ACOABINDINGP"/>
</dbReference>
<name>E0VCL4_PEDHC</name>
<dbReference type="eggNOG" id="KOG0817">
    <property type="taxonomic scope" value="Eukaryota"/>
</dbReference>
<accession>E0VCL4</accession>
<reference evidence="5" key="3">
    <citation type="submission" date="2020-05" db="UniProtKB">
        <authorList>
            <consortium name="EnsemblMetazoa"/>
        </authorList>
    </citation>
    <scope>IDENTIFICATION</scope>
    <source>
        <strain evidence="5">USDA</strain>
    </source>
</reference>
<feature type="region of interest" description="Disordered" evidence="2">
    <location>
        <begin position="215"/>
        <end position="300"/>
    </location>
</feature>
<dbReference type="SUPFAM" id="SSF47027">
    <property type="entry name" value="Acyl-CoA binding protein"/>
    <property type="match status" value="1"/>
</dbReference>
<dbReference type="Proteomes" id="UP000009046">
    <property type="component" value="Unassembled WGS sequence"/>
</dbReference>
<dbReference type="GeneID" id="8231682"/>
<dbReference type="CTD" id="8231682"/>
<dbReference type="InterPro" id="IPR014352">
    <property type="entry name" value="FERM/acyl-CoA-bd_prot_sf"/>
</dbReference>
<dbReference type="KEGG" id="phu:Phum_PHUM089400"/>
<feature type="compositionally biased region" description="Basic and acidic residues" evidence="2">
    <location>
        <begin position="351"/>
        <end position="360"/>
    </location>
</feature>
<evidence type="ECO:0000256" key="1">
    <source>
        <dbReference type="ARBA" id="ARBA00023121"/>
    </source>
</evidence>
<feature type="compositionally biased region" description="Acidic residues" evidence="2">
    <location>
        <begin position="264"/>
        <end position="274"/>
    </location>
</feature>
<organism>
    <name type="scientific">Pediculus humanus subsp. corporis</name>
    <name type="common">Body louse</name>
    <dbReference type="NCBI Taxonomy" id="121224"/>
    <lineage>
        <taxon>Eukaryota</taxon>
        <taxon>Metazoa</taxon>
        <taxon>Ecdysozoa</taxon>
        <taxon>Arthropoda</taxon>
        <taxon>Hexapoda</taxon>
        <taxon>Insecta</taxon>
        <taxon>Pterygota</taxon>
        <taxon>Neoptera</taxon>
        <taxon>Paraneoptera</taxon>
        <taxon>Psocodea</taxon>
        <taxon>Troctomorpha</taxon>
        <taxon>Phthiraptera</taxon>
        <taxon>Anoplura</taxon>
        <taxon>Pediculidae</taxon>
        <taxon>Pediculus</taxon>
    </lineage>
</organism>
<keyword evidence="6" id="KW-1185">Reference proteome</keyword>
<dbReference type="AlphaFoldDB" id="E0VCL4"/>
<dbReference type="RefSeq" id="XP_002423858.1">
    <property type="nucleotide sequence ID" value="XM_002423813.1"/>
</dbReference>
<reference evidence="4" key="2">
    <citation type="submission" date="2007-04" db="EMBL/GenBank/DDBJ databases">
        <title>The genome of the human body louse.</title>
        <authorList>
            <consortium name="The Human Body Louse Genome Consortium"/>
            <person name="Kirkness E."/>
            <person name="Walenz B."/>
            <person name="Hass B."/>
            <person name="Bruggner R."/>
            <person name="Strausberg R."/>
        </authorList>
    </citation>
    <scope>NUCLEOTIDE SEQUENCE</scope>
    <source>
        <strain evidence="4">USDA</strain>
    </source>
</reference>
<dbReference type="HOGENOM" id="CLU_034436_1_0_1"/>
<feature type="domain" description="ACB" evidence="3">
    <location>
        <begin position="78"/>
        <end position="178"/>
    </location>
</feature>
<evidence type="ECO:0000256" key="2">
    <source>
        <dbReference type="SAM" id="MobiDB-lite"/>
    </source>
</evidence>
<dbReference type="GO" id="GO:0000062">
    <property type="term" value="F:fatty-acyl-CoA binding"/>
    <property type="evidence" value="ECO:0007669"/>
    <property type="project" value="InterPro"/>
</dbReference>
<reference evidence="4" key="1">
    <citation type="submission" date="2007-04" db="EMBL/GenBank/DDBJ databases">
        <title>Annotation of Pediculus humanus corporis strain USDA.</title>
        <authorList>
            <person name="Kirkness E."/>
            <person name="Hannick L."/>
            <person name="Hass B."/>
            <person name="Bruggner R."/>
            <person name="Lawson D."/>
            <person name="Bidwell S."/>
            <person name="Joardar V."/>
            <person name="Caler E."/>
            <person name="Walenz B."/>
            <person name="Inman J."/>
            <person name="Schobel S."/>
            <person name="Galinsky K."/>
            <person name="Amedeo P."/>
            <person name="Strausberg R."/>
        </authorList>
    </citation>
    <scope>NUCLEOTIDE SEQUENCE</scope>
    <source>
        <strain evidence="4">USDA</strain>
    </source>
</reference>